<dbReference type="Proteomes" id="UP001189429">
    <property type="component" value="Unassembled WGS sequence"/>
</dbReference>
<name>A0ABN9UVX7_9DINO</name>
<keyword evidence="1" id="KW-0175">Coiled coil</keyword>
<keyword evidence="3" id="KW-1185">Reference proteome</keyword>
<comment type="caution">
    <text evidence="2">The sequence shown here is derived from an EMBL/GenBank/DDBJ whole genome shotgun (WGS) entry which is preliminary data.</text>
</comment>
<protein>
    <submittedName>
        <fullName evidence="2">Uncharacterized protein</fullName>
    </submittedName>
</protein>
<dbReference type="EMBL" id="CAUYUJ010016189">
    <property type="protein sequence ID" value="CAK0862727.1"/>
    <property type="molecule type" value="Genomic_DNA"/>
</dbReference>
<gene>
    <name evidence="2" type="ORF">PCOR1329_LOCUS51070</name>
</gene>
<feature type="non-terminal residue" evidence="2">
    <location>
        <position position="1"/>
    </location>
</feature>
<proteinExistence type="predicted"/>
<sequence length="363" mass="41081">PFWLKLKPRSPRWLQLVRSREGWLRLRARAHGFFSLDLLGSTSERAVCRELAPMPATPPDERNVRAKSGEAADVSELVELRRHVDSTKAEVLQTIAGVQSSLSSLATQFAKGWTSVEAKLESKIDSLADTQAEQEARIDHLEQEIKNLHQLLGNIKREKPIPPVATSSSFDRDVDACILILRTKLSSTRAAIKSSISAWLQRAQLDEGDVEWEGDETSNRHVLRVKGARLYAARKVQQAIGALRLPNNSWERFKVAAVSCEDQELFISPDKNQAQVKRELGIKHVRRELELHYPSLKFFSDKTKGEVSTQWKPLVRVEPLPGDALPRFEFAMENLRAFSIDKDTILSGVKANYRQQSDTQWSI</sequence>
<organism evidence="2 3">
    <name type="scientific">Prorocentrum cordatum</name>
    <dbReference type="NCBI Taxonomy" id="2364126"/>
    <lineage>
        <taxon>Eukaryota</taxon>
        <taxon>Sar</taxon>
        <taxon>Alveolata</taxon>
        <taxon>Dinophyceae</taxon>
        <taxon>Prorocentrales</taxon>
        <taxon>Prorocentraceae</taxon>
        <taxon>Prorocentrum</taxon>
    </lineage>
</organism>
<feature type="coiled-coil region" evidence="1">
    <location>
        <begin position="117"/>
        <end position="158"/>
    </location>
</feature>
<accession>A0ABN9UVX7</accession>
<reference evidence="2" key="1">
    <citation type="submission" date="2023-10" db="EMBL/GenBank/DDBJ databases">
        <authorList>
            <person name="Chen Y."/>
            <person name="Shah S."/>
            <person name="Dougan E. K."/>
            <person name="Thang M."/>
            <person name="Chan C."/>
        </authorList>
    </citation>
    <scope>NUCLEOTIDE SEQUENCE [LARGE SCALE GENOMIC DNA]</scope>
</reference>
<evidence type="ECO:0000313" key="2">
    <source>
        <dbReference type="EMBL" id="CAK0862727.1"/>
    </source>
</evidence>
<evidence type="ECO:0000313" key="3">
    <source>
        <dbReference type="Proteomes" id="UP001189429"/>
    </source>
</evidence>
<evidence type="ECO:0000256" key="1">
    <source>
        <dbReference type="SAM" id="Coils"/>
    </source>
</evidence>